<keyword evidence="4" id="KW-1185">Reference proteome</keyword>
<comment type="caution">
    <text evidence="3">The sequence shown here is derived from an EMBL/GenBank/DDBJ whole genome shotgun (WGS) entry which is preliminary data.</text>
</comment>
<dbReference type="PANTHER" id="PTHR35490:SF2">
    <property type="entry name" value="BACTERIOPHAGE N4 ADSORPTION B PROTEIN"/>
    <property type="match status" value="1"/>
</dbReference>
<evidence type="ECO:0000256" key="1">
    <source>
        <dbReference type="SAM" id="MobiDB-lite"/>
    </source>
</evidence>
<dbReference type="Proteomes" id="UP001341840">
    <property type="component" value="Unassembled WGS sequence"/>
</dbReference>
<feature type="compositionally biased region" description="Basic and acidic residues" evidence="1">
    <location>
        <begin position="428"/>
        <end position="437"/>
    </location>
</feature>
<gene>
    <name evidence="3" type="ORF">PIB30_017166</name>
</gene>
<feature type="region of interest" description="Disordered" evidence="1">
    <location>
        <begin position="9"/>
        <end position="76"/>
    </location>
</feature>
<reference evidence="3 4" key="1">
    <citation type="journal article" date="2023" name="Plants (Basel)">
        <title>Bridging the Gap: Combining Genomics and Transcriptomics Approaches to Understand Stylosanthes scabra, an Orphan Legume from the Brazilian Caatinga.</title>
        <authorList>
            <person name="Ferreira-Neto J.R.C."/>
            <person name="da Silva M.D."/>
            <person name="Binneck E."/>
            <person name="de Melo N.F."/>
            <person name="da Silva R.H."/>
            <person name="de Melo A.L.T.M."/>
            <person name="Pandolfi V."/>
            <person name="Bustamante F.O."/>
            <person name="Brasileiro-Vidal A.C."/>
            <person name="Benko-Iseppon A.M."/>
        </authorList>
    </citation>
    <scope>NUCLEOTIDE SEQUENCE [LARGE SCALE GENOMIC DNA]</scope>
    <source>
        <tissue evidence="3">Leaves</tissue>
    </source>
</reference>
<keyword evidence="2" id="KW-0812">Transmembrane</keyword>
<evidence type="ECO:0000256" key="2">
    <source>
        <dbReference type="SAM" id="Phobius"/>
    </source>
</evidence>
<name>A0ABU6W5S6_9FABA</name>
<evidence type="ECO:0000313" key="3">
    <source>
        <dbReference type="EMBL" id="MED6181192.1"/>
    </source>
</evidence>
<feature type="region of interest" description="Disordered" evidence="1">
    <location>
        <begin position="417"/>
        <end position="437"/>
    </location>
</feature>
<dbReference type="EMBL" id="JASCZI010181292">
    <property type="protein sequence ID" value="MED6181192.1"/>
    <property type="molecule type" value="Genomic_DNA"/>
</dbReference>
<protein>
    <submittedName>
        <fullName evidence="3">Uncharacterized protein</fullName>
    </submittedName>
</protein>
<keyword evidence="2" id="KW-1133">Transmembrane helix</keyword>
<organism evidence="3 4">
    <name type="scientific">Stylosanthes scabra</name>
    <dbReference type="NCBI Taxonomy" id="79078"/>
    <lineage>
        <taxon>Eukaryota</taxon>
        <taxon>Viridiplantae</taxon>
        <taxon>Streptophyta</taxon>
        <taxon>Embryophyta</taxon>
        <taxon>Tracheophyta</taxon>
        <taxon>Spermatophyta</taxon>
        <taxon>Magnoliopsida</taxon>
        <taxon>eudicotyledons</taxon>
        <taxon>Gunneridae</taxon>
        <taxon>Pentapetalae</taxon>
        <taxon>rosids</taxon>
        <taxon>fabids</taxon>
        <taxon>Fabales</taxon>
        <taxon>Fabaceae</taxon>
        <taxon>Papilionoideae</taxon>
        <taxon>50 kb inversion clade</taxon>
        <taxon>dalbergioids sensu lato</taxon>
        <taxon>Dalbergieae</taxon>
        <taxon>Pterocarpus clade</taxon>
        <taxon>Stylosanthes</taxon>
    </lineage>
</organism>
<keyword evidence="2" id="KW-0472">Membrane</keyword>
<proteinExistence type="predicted"/>
<dbReference type="PANTHER" id="PTHR35490">
    <property type="entry name" value="BACTERIOPHAGE N4 ADSORPTION B PROTEIN"/>
    <property type="match status" value="1"/>
</dbReference>
<accession>A0ABU6W5S6</accession>
<sequence>MPTFSAIALDRLLEPGGSRPVDRSAPNPMPLPNSQKGRTATAPPKKKKAPRPPLKPALYATPEVTPLPDAPSSFPPSPYIINHKRRGPRLLKSTSEASILAEQNVLRDCEMPNSKSSDTVVVSSAGDLQVPYKNPEVVKEEQGDSLYHFEFDSANNGDFGSGHRESGSSSITNDMQVPALNSQRGGEIEDFFDPHESMSFASITDVEDNAGAELSVKYSSPGGEFYDAWEELSSEGGAQNSKIDFEAELREMRLSLLMEIEKRKQTEESLDSMRSQYERIRQGLYSAGIVLPANLTAVADDDQLNSDPMEDLCQQVYVAKFISNSIGRGMARAEVEAEMEALLELKNFEIARLLERLRCYETMNREMVQRNQEAIELARRDRQRRRRRMKRWLWSSIGSAIVLGSAAIAWSFLPTSKGSSSSADLDMVPEHEDSAAK</sequence>
<evidence type="ECO:0000313" key="4">
    <source>
        <dbReference type="Proteomes" id="UP001341840"/>
    </source>
</evidence>
<feature type="transmembrane region" description="Helical" evidence="2">
    <location>
        <begin position="392"/>
        <end position="413"/>
    </location>
</feature>